<dbReference type="NCBIfam" id="TIGR00613">
    <property type="entry name" value="reco"/>
    <property type="match status" value="1"/>
</dbReference>
<dbReference type="PANTHER" id="PTHR33991">
    <property type="entry name" value="DNA REPAIR PROTEIN RECO"/>
    <property type="match status" value="1"/>
</dbReference>
<protein>
    <recommendedName>
        <fullName evidence="2 7">DNA repair protein RecO</fullName>
    </recommendedName>
    <alternativeName>
        <fullName evidence="6 7">Recombination protein O</fullName>
    </alternativeName>
</protein>
<evidence type="ECO:0000256" key="8">
    <source>
        <dbReference type="SAM" id="MobiDB-lite"/>
    </source>
</evidence>
<keyword evidence="3 7" id="KW-0227">DNA damage</keyword>
<comment type="function">
    <text evidence="7">Involved in DNA repair and RecF pathway recombination.</text>
</comment>
<feature type="domain" description="DNA replication/recombination mediator RecO N-terminal" evidence="9">
    <location>
        <begin position="1"/>
        <end position="80"/>
    </location>
</feature>
<dbReference type="Gene3D" id="2.40.50.140">
    <property type="entry name" value="Nucleic acid-binding proteins"/>
    <property type="match status" value="1"/>
</dbReference>
<comment type="similarity">
    <text evidence="1 7">Belongs to the RecO family.</text>
</comment>
<feature type="compositionally biased region" description="Pro residues" evidence="8">
    <location>
        <begin position="199"/>
        <end position="210"/>
    </location>
</feature>
<dbReference type="InterPro" id="IPR042242">
    <property type="entry name" value="RecO_C"/>
</dbReference>
<evidence type="ECO:0000256" key="3">
    <source>
        <dbReference type="ARBA" id="ARBA00022763"/>
    </source>
</evidence>
<feature type="region of interest" description="Disordered" evidence="8">
    <location>
        <begin position="194"/>
        <end position="220"/>
    </location>
</feature>
<dbReference type="RefSeq" id="WP_026787499.1">
    <property type="nucleotide sequence ID" value="NZ_BJCD01000037.1"/>
</dbReference>
<dbReference type="AlphaFoldDB" id="A0A4P5ZW63"/>
<dbReference type="EMBL" id="BJCD01000037">
    <property type="protein sequence ID" value="GDZ93781.1"/>
    <property type="molecule type" value="Genomic_DNA"/>
</dbReference>
<dbReference type="PANTHER" id="PTHR33991:SF1">
    <property type="entry name" value="DNA REPAIR PROTEIN RECO"/>
    <property type="match status" value="1"/>
</dbReference>
<dbReference type="InterPro" id="IPR012340">
    <property type="entry name" value="NA-bd_OB-fold"/>
</dbReference>
<dbReference type="SUPFAM" id="SSF50249">
    <property type="entry name" value="Nucleic acid-binding proteins"/>
    <property type="match status" value="1"/>
</dbReference>
<evidence type="ECO:0000256" key="7">
    <source>
        <dbReference type="HAMAP-Rule" id="MF_00201"/>
    </source>
</evidence>
<evidence type="ECO:0000256" key="1">
    <source>
        <dbReference type="ARBA" id="ARBA00007452"/>
    </source>
</evidence>
<evidence type="ECO:0000256" key="5">
    <source>
        <dbReference type="ARBA" id="ARBA00023204"/>
    </source>
</evidence>
<evidence type="ECO:0000313" key="11">
    <source>
        <dbReference type="Proteomes" id="UP000299794"/>
    </source>
</evidence>
<gene>
    <name evidence="7 10" type="primary">recO</name>
    <name evidence="10" type="ORF">PA905_16210</name>
</gene>
<reference evidence="11" key="1">
    <citation type="submission" date="2019-02" db="EMBL/GenBank/DDBJ databases">
        <title>Draft genome sequence of Planktothrix agardhii NIES-905.</title>
        <authorList>
            <person name="Yamaguchi H."/>
            <person name="Suzuki S."/>
            <person name="Kawachi M."/>
        </authorList>
    </citation>
    <scope>NUCLEOTIDE SEQUENCE [LARGE SCALE GENOMIC DNA]</scope>
    <source>
        <strain evidence="11">CCAP 1459/11A</strain>
    </source>
</reference>
<evidence type="ECO:0000256" key="6">
    <source>
        <dbReference type="ARBA" id="ARBA00033409"/>
    </source>
</evidence>
<name>A0A4P5ZW63_PLAAG</name>
<keyword evidence="5 7" id="KW-0234">DNA repair</keyword>
<dbReference type="Pfam" id="PF02565">
    <property type="entry name" value="RecO_C"/>
    <property type="match status" value="1"/>
</dbReference>
<dbReference type="Proteomes" id="UP000299794">
    <property type="component" value="Unassembled WGS sequence"/>
</dbReference>
<dbReference type="SUPFAM" id="SSF57863">
    <property type="entry name" value="ArfGap/RecO-like zinc finger"/>
    <property type="match status" value="1"/>
</dbReference>
<dbReference type="GO" id="GO:0006310">
    <property type="term" value="P:DNA recombination"/>
    <property type="evidence" value="ECO:0007669"/>
    <property type="project" value="UniProtKB-UniRule"/>
</dbReference>
<evidence type="ECO:0000259" key="9">
    <source>
        <dbReference type="Pfam" id="PF11967"/>
    </source>
</evidence>
<evidence type="ECO:0000256" key="4">
    <source>
        <dbReference type="ARBA" id="ARBA00023172"/>
    </source>
</evidence>
<keyword evidence="4 7" id="KW-0233">DNA recombination</keyword>
<dbReference type="GO" id="GO:0043590">
    <property type="term" value="C:bacterial nucleoid"/>
    <property type="evidence" value="ECO:0007669"/>
    <property type="project" value="TreeGrafter"/>
</dbReference>
<dbReference type="InterPro" id="IPR037278">
    <property type="entry name" value="ARFGAP/RecO"/>
</dbReference>
<proteinExistence type="inferred from homology"/>
<dbReference type="Pfam" id="PF11967">
    <property type="entry name" value="RecO_N"/>
    <property type="match status" value="1"/>
</dbReference>
<sequence>MSKTYSATGINLKAQPFGESDRLLTILTQEFGLIKAIAPGARKAKSPLGGRSELFVVNQLLIAKGRSLDRITQAETVTTYAGLSKNLGKLAASQYLAELVLSQALSDHPQEDLFILLNEHLNRLQSLSNSHLIANSTQIIACLTQGIFHLLALGGTAPQVQLCCLSQRLLIPNFTDENWRVGFSIETGGIINLSEWTPSPTPSRPKPQKPIPVTSKTPTVQDSGNLYTIESVPQPQLKINTKLTAGQLAILQHLAQPELLDPVMSREMILAGDWMTVERTLRQYTEYHLGCSIRSGSLIDTFTHQFIIDPPF</sequence>
<dbReference type="Gene3D" id="1.20.1440.120">
    <property type="entry name" value="Recombination protein O, C-terminal domain"/>
    <property type="match status" value="1"/>
</dbReference>
<dbReference type="InterPro" id="IPR003717">
    <property type="entry name" value="RecO"/>
</dbReference>
<evidence type="ECO:0000313" key="10">
    <source>
        <dbReference type="EMBL" id="GDZ93781.1"/>
    </source>
</evidence>
<evidence type="ECO:0000256" key="2">
    <source>
        <dbReference type="ARBA" id="ARBA00021310"/>
    </source>
</evidence>
<dbReference type="HAMAP" id="MF_00201">
    <property type="entry name" value="RecO"/>
    <property type="match status" value="1"/>
</dbReference>
<dbReference type="InterPro" id="IPR022572">
    <property type="entry name" value="DNA_rep/recomb_RecO_N"/>
</dbReference>
<accession>A0A4P5ZW63</accession>
<comment type="caution">
    <text evidence="10">The sequence shown here is derived from an EMBL/GenBank/DDBJ whole genome shotgun (WGS) entry which is preliminary data.</text>
</comment>
<organism evidence="10 11">
    <name type="scientific">Planktothrix agardhii CCAP 1459/11A</name>
    <dbReference type="NCBI Taxonomy" id="282420"/>
    <lineage>
        <taxon>Bacteria</taxon>
        <taxon>Bacillati</taxon>
        <taxon>Cyanobacteriota</taxon>
        <taxon>Cyanophyceae</taxon>
        <taxon>Oscillatoriophycideae</taxon>
        <taxon>Oscillatoriales</taxon>
        <taxon>Microcoleaceae</taxon>
        <taxon>Planktothrix</taxon>
    </lineage>
</organism>
<dbReference type="GO" id="GO:0006302">
    <property type="term" value="P:double-strand break repair"/>
    <property type="evidence" value="ECO:0007669"/>
    <property type="project" value="TreeGrafter"/>
</dbReference>